<organism evidence="3 4">
    <name type="scientific">Porcisia hertigi</name>
    <dbReference type="NCBI Taxonomy" id="2761500"/>
    <lineage>
        <taxon>Eukaryota</taxon>
        <taxon>Discoba</taxon>
        <taxon>Euglenozoa</taxon>
        <taxon>Kinetoplastea</taxon>
        <taxon>Metakinetoplastina</taxon>
        <taxon>Trypanosomatida</taxon>
        <taxon>Trypanosomatidae</taxon>
        <taxon>Leishmaniinae</taxon>
        <taxon>Porcisia</taxon>
    </lineage>
</organism>
<dbReference type="SMART" id="SM00584">
    <property type="entry name" value="TLDc"/>
    <property type="match status" value="1"/>
</dbReference>
<feature type="compositionally biased region" description="Low complexity" evidence="1">
    <location>
        <begin position="951"/>
        <end position="960"/>
    </location>
</feature>
<dbReference type="KEGG" id="phet:94293740"/>
<proteinExistence type="predicted"/>
<feature type="compositionally biased region" description="Basic and acidic residues" evidence="1">
    <location>
        <begin position="838"/>
        <end position="849"/>
    </location>
</feature>
<name>A0A836YGX8_9TRYP</name>
<feature type="compositionally biased region" description="Basic and acidic residues" evidence="1">
    <location>
        <begin position="1509"/>
        <end position="1527"/>
    </location>
</feature>
<feature type="region of interest" description="Disordered" evidence="1">
    <location>
        <begin position="1354"/>
        <end position="1387"/>
    </location>
</feature>
<feature type="region of interest" description="Disordered" evidence="1">
    <location>
        <begin position="1578"/>
        <end position="1600"/>
    </location>
</feature>
<feature type="region of interest" description="Disordered" evidence="1">
    <location>
        <begin position="1262"/>
        <end position="1307"/>
    </location>
</feature>
<feature type="region of interest" description="Disordered" evidence="1">
    <location>
        <begin position="104"/>
        <end position="136"/>
    </location>
</feature>
<feature type="compositionally biased region" description="Basic and acidic residues" evidence="1">
    <location>
        <begin position="416"/>
        <end position="425"/>
    </location>
</feature>
<feature type="region of interest" description="Disordered" evidence="1">
    <location>
        <begin position="567"/>
        <end position="588"/>
    </location>
</feature>
<feature type="compositionally biased region" description="Pro residues" evidence="1">
    <location>
        <begin position="801"/>
        <end position="813"/>
    </location>
</feature>
<feature type="region of interest" description="Disordered" evidence="1">
    <location>
        <begin position="1200"/>
        <end position="1240"/>
    </location>
</feature>
<feature type="domain" description="TLDc" evidence="2">
    <location>
        <begin position="1393"/>
        <end position="1662"/>
    </location>
</feature>
<feature type="compositionally biased region" description="Polar residues" evidence="1">
    <location>
        <begin position="815"/>
        <end position="826"/>
    </location>
</feature>
<dbReference type="OrthoDB" id="26679at2759"/>
<dbReference type="PANTHER" id="PTHR23354:SF126">
    <property type="entry name" value="CONSERVED TLD DOMAIN PROTEIN"/>
    <property type="match status" value="1"/>
</dbReference>
<feature type="compositionally biased region" description="Polar residues" evidence="1">
    <location>
        <begin position="125"/>
        <end position="134"/>
    </location>
</feature>
<dbReference type="RefSeq" id="XP_067759863.1">
    <property type="nucleotide sequence ID" value="XM_067903663.1"/>
</dbReference>
<feature type="region of interest" description="Disordered" evidence="1">
    <location>
        <begin position="477"/>
        <end position="511"/>
    </location>
</feature>
<feature type="compositionally biased region" description="Low complexity" evidence="1">
    <location>
        <begin position="478"/>
        <end position="493"/>
    </location>
</feature>
<feature type="region of interest" description="Disordered" evidence="1">
    <location>
        <begin position="1016"/>
        <end position="1037"/>
    </location>
</feature>
<keyword evidence="4" id="KW-1185">Reference proteome</keyword>
<feature type="compositionally biased region" description="Polar residues" evidence="1">
    <location>
        <begin position="380"/>
        <end position="391"/>
    </location>
</feature>
<gene>
    <name evidence="3" type="ORF">JKF63_07732</name>
</gene>
<sequence length="1696" mass="180247">MECPPIDTVCGDAATTTTVTSCTFVDENPNGQTATPPTATPLTDTKLLQRALRNAIASAATGKAIVAAHNYALVLKILFRKCFLLDELVLLALAMGHEARKAEEAAAAAPPPPPPAHGPRKNSRSGDTAQNDTPNADGAAQQLVDALENIGMLLPPGLDDDEDYNNERAYSAQRESHEKQSRPQNASTHPTSRGRASSASAVPSANTAGDDAAPGYDAATAQWLACLLAKVRSGALPISTIDKIGKAPLASTPARSSAAGSQQPASATPGACTASAYSGLPHLMSSPTQTLSGVASPTGSPNQSDATVASATTAALAASLPVLIATLLWDVACVLWNEGFVEDAHHWLSAVDVRQLWKLYKDLCRSTKVAAGGCPEQPAAPSSSTLFSSTEPLEEGVHSDDRACPLDWTAVLAESRAADEPESSHHRSSPPPATMAGFPPLGSGITLSAVAARAKSLPMTNSVACFDDVAWLEGNSQDNDGAAAGDEAATGTTQSNAEKTHVGIGGPSTDTATSSAALACFVRRLARRTSALRDLCGLMIACETAEDVFYMLYALNGALVTQQQKYEQQQERQRADEAAADHDGGTPLEATCAPAMRRAATTATTTSGGLPELLIITNLLVEFFIAKRAQRLLLEEGALRPLPAHQQRLTDRAIRRACDEVVCAFTNGHCLTLYALESYGIPPPYDDGGGNQTLAAHMLAPELPHVLVINVLSSTLNYAALYHCSKVFQGVMRCSSSIAAQCHYDPNTGCASPPSSAVAAAATPLASNHPNRTRRPTEHDMERRRMWTGAPTETPDQQRTAPPPHACNPPSPTPTTLAIVSTNTGDGVSRSAVSGIGRDMDSDHIDLSSHHHHHHQDVRPSFFMGEPPGEDALLGRHGSGGYAERLAAARRKHQAVMEDGSRKAHVGLSETMPWSAESPTRVTSNNSNLEDASSTSGAHLGKADLDARHTASAAASLSSSHSRRGGRGYWHGLKTRGGGTGTSELLLPCSSSALTLLCEEREAESLYSDMDVAAVRSTSGDTHPQQQQQQQQKQSLSAAPFTVLHTTAAQLQSRTPSEAVCLRLLALLYRYPLLHTLQPVTASHVGLVAKELNKALHILQTAMRGRFGDGWWMQWRSKRESETQRYYARALADAQRGGNLFCSPTASCASSPPTAAGAAAGASVVSEQTFPPRMPDTSALQPGAPSIFAEASSWLASITRQQGKTNAMRTHAGGFGGSPLASASPPPPPPQPHGSSQVEPALPSLWNTHILRRPAGEVLRKTRREVWQQQGQQQQRGEDATPNTKLSHGVASTETTTVSSASRTTMPGDAHEAEMVYDVNWDVPPAYTPDVSLDFSAFTTSSVETQESTRRLVESMQQREQAQCKHDKDDDDDDDDGDNHNSCNEAVEEPGVSVLSRACRRLLHDELPLLQQYCPWRVIYSTRMHGVSLSTLLANCRREMELESRHGYGATSATSTPVNSKPMLLVLELPSSTTFKFDDDDAGVREAWGADPDTPTSAPLAFPTAQSSSHKEADDGDHAHDRDDNPNRRKKKNRNHKLFIGAYLSDLLQIESRRYYGNGDCFVFQLLVPGTVGSEEVTTGAAHADPHSPSSPGAIAASRRPQLRVHHSSHRNTQYVNCRTTSIVIGGGGGGSSIYLDESLRHGATNACPTFSSPPLSTWVSKPCTAAGACADGESDDCAGQKSLCVMNVEVIVMDA</sequence>
<dbReference type="Proteomes" id="UP000674318">
    <property type="component" value="Chromosome 3"/>
</dbReference>
<feature type="region of interest" description="Disordered" evidence="1">
    <location>
        <begin position="951"/>
        <end position="975"/>
    </location>
</feature>
<feature type="compositionally biased region" description="Low complexity" evidence="1">
    <location>
        <begin position="253"/>
        <end position="267"/>
    </location>
</feature>
<dbReference type="Pfam" id="PF07534">
    <property type="entry name" value="TLD"/>
    <property type="match status" value="1"/>
</dbReference>
<dbReference type="EMBL" id="JAFJZO010000003">
    <property type="protein sequence ID" value="KAG5511907.1"/>
    <property type="molecule type" value="Genomic_DNA"/>
</dbReference>
<protein>
    <recommendedName>
        <fullName evidence="2">TLDc domain-containing protein</fullName>
    </recommendedName>
</protein>
<reference evidence="3 4" key="1">
    <citation type="submission" date="2021-02" db="EMBL/GenBank/DDBJ databases">
        <title>Porcisia hertigi Genome sequencing and assembly.</title>
        <authorList>
            <person name="Almutairi H."/>
            <person name="Gatherer D."/>
        </authorList>
    </citation>
    <scope>NUCLEOTIDE SEQUENCE [LARGE SCALE GENOMIC DNA]</scope>
    <source>
        <strain evidence="3 4">C119</strain>
    </source>
</reference>
<dbReference type="PANTHER" id="PTHR23354">
    <property type="entry name" value="NUCLEOLAR PROTEIN 7/ESTROGEN RECEPTOR COACTIVATOR-RELATED"/>
    <property type="match status" value="1"/>
</dbReference>
<feature type="region of interest" description="Disordered" evidence="1">
    <location>
        <begin position="761"/>
        <end position="871"/>
    </location>
</feature>
<feature type="compositionally biased region" description="Basic and acidic residues" evidence="1">
    <location>
        <begin position="568"/>
        <end position="584"/>
    </location>
</feature>
<feature type="compositionally biased region" description="Low complexity" evidence="1">
    <location>
        <begin position="1290"/>
        <end position="1305"/>
    </location>
</feature>
<dbReference type="InterPro" id="IPR006571">
    <property type="entry name" value="TLDc_dom"/>
</dbReference>
<comment type="caution">
    <text evidence="3">The sequence shown here is derived from an EMBL/GenBank/DDBJ whole genome shotgun (WGS) entry which is preliminary data.</text>
</comment>
<feature type="region of interest" description="Disordered" evidence="1">
    <location>
        <begin position="897"/>
        <end position="939"/>
    </location>
</feature>
<feature type="compositionally biased region" description="Polar residues" evidence="1">
    <location>
        <begin position="182"/>
        <end position="206"/>
    </location>
</feature>
<feature type="region of interest" description="Disordered" evidence="1">
    <location>
        <begin position="415"/>
        <end position="440"/>
    </location>
</feature>
<feature type="region of interest" description="Disordered" evidence="1">
    <location>
        <begin position="371"/>
        <end position="400"/>
    </location>
</feature>
<dbReference type="GeneID" id="94293740"/>
<dbReference type="PROSITE" id="PS51886">
    <property type="entry name" value="TLDC"/>
    <property type="match status" value="1"/>
</dbReference>
<feature type="region of interest" description="Disordered" evidence="1">
    <location>
        <begin position="169"/>
        <end position="208"/>
    </location>
</feature>
<evidence type="ECO:0000313" key="3">
    <source>
        <dbReference type="EMBL" id="KAG5511907.1"/>
    </source>
</evidence>
<feature type="region of interest" description="Disordered" evidence="1">
    <location>
        <begin position="251"/>
        <end position="271"/>
    </location>
</feature>
<accession>A0A836YGX8</accession>
<feature type="compositionally biased region" description="Polar residues" evidence="1">
    <location>
        <begin position="917"/>
        <end position="937"/>
    </location>
</feature>
<feature type="region of interest" description="Disordered" evidence="1">
    <location>
        <begin position="1484"/>
        <end position="1534"/>
    </location>
</feature>
<evidence type="ECO:0000259" key="2">
    <source>
        <dbReference type="PROSITE" id="PS51886"/>
    </source>
</evidence>
<feature type="compositionally biased region" description="Basic and acidic residues" evidence="1">
    <location>
        <begin position="775"/>
        <end position="785"/>
    </location>
</feature>
<feature type="compositionally biased region" description="Low complexity" evidence="1">
    <location>
        <begin position="1025"/>
        <end position="1034"/>
    </location>
</feature>
<evidence type="ECO:0000256" key="1">
    <source>
        <dbReference type="SAM" id="MobiDB-lite"/>
    </source>
</evidence>
<evidence type="ECO:0000313" key="4">
    <source>
        <dbReference type="Proteomes" id="UP000674318"/>
    </source>
</evidence>